<protein>
    <submittedName>
        <fullName evidence="1">Uncharacterized protein</fullName>
    </submittedName>
</protein>
<dbReference type="EMBL" id="CM056810">
    <property type="protein sequence ID" value="KAJ8643696.1"/>
    <property type="molecule type" value="Genomic_DNA"/>
</dbReference>
<dbReference type="Proteomes" id="UP001234297">
    <property type="component" value="Chromosome 2"/>
</dbReference>
<comment type="caution">
    <text evidence="1">The sequence shown here is derived from an EMBL/GenBank/DDBJ whole genome shotgun (WGS) entry which is preliminary data.</text>
</comment>
<proteinExistence type="predicted"/>
<sequence>MKAMKVQEVLHMNEGSGEASYAKNSQVQKKIISTAKPIIAEAIRDFCTSTNIKGSFGLADLGCSSGPNTLLLASDIIAIVEEMCHHLNRPFPEFQVYLNDLPGNDFNTLFRSLPAFYEKINKEEERDSSACFVAGVPGSFYGRLFPTRSLDFVHASSSLHWLSQVPPEIDAKSKTPLNEGRVYISKTSPPSVANAYLAQFKRDFSLFLKLRSEEIVARGRMVLTLSGRSNPDLTGGENCYKFDLLADALNDMVSEGLIEKEKVDSFNFPLYEPSPDELMLEIERQGSFFLHRQAVCKVDWDAAATDNTTNEETGTTTRIQGEYVARAARAIVEPMLKEHFGEKVVENVFQRLVSLVQHVPRESAKYTVIINSLIRKG</sequence>
<accession>A0ACC2MDH5</accession>
<reference evidence="1 2" key="1">
    <citation type="journal article" date="2022" name="Hortic Res">
        <title>A haplotype resolved chromosomal level avocado genome allows analysis of novel avocado genes.</title>
        <authorList>
            <person name="Nath O."/>
            <person name="Fletcher S.J."/>
            <person name="Hayward A."/>
            <person name="Shaw L.M."/>
            <person name="Masouleh A.K."/>
            <person name="Furtado A."/>
            <person name="Henry R.J."/>
            <person name="Mitter N."/>
        </authorList>
    </citation>
    <scope>NUCLEOTIDE SEQUENCE [LARGE SCALE GENOMIC DNA]</scope>
    <source>
        <strain evidence="2">cv. Hass</strain>
    </source>
</reference>
<evidence type="ECO:0000313" key="1">
    <source>
        <dbReference type="EMBL" id="KAJ8643696.1"/>
    </source>
</evidence>
<keyword evidence="2" id="KW-1185">Reference proteome</keyword>
<evidence type="ECO:0000313" key="2">
    <source>
        <dbReference type="Proteomes" id="UP001234297"/>
    </source>
</evidence>
<name>A0ACC2MDH5_PERAE</name>
<organism evidence="1 2">
    <name type="scientific">Persea americana</name>
    <name type="common">Avocado</name>
    <dbReference type="NCBI Taxonomy" id="3435"/>
    <lineage>
        <taxon>Eukaryota</taxon>
        <taxon>Viridiplantae</taxon>
        <taxon>Streptophyta</taxon>
        <taxon>Embryophyta</taxon>
        <taxon>Tracheophyta</taxon>
        <taxon>Spermatophyta</taxon>
        <taxon>Magnoliopsida</taxon>
        <taxon>Magnoliidae</taxon>
        <taxon>Laurales</taxon>
        <taxon>Lauraceae</taxon>
        <taxon>Persea</taxon>
    </lineage>
</organism>
<gene>
    <name evidence="1" type="ORF">MRB53_005444</name>
</gene>